<keyword evidence="2" id="KW-1185">Reference proteome</keyword>
<dbReference type="AlphaFoldDB" id="A0A5N6PUD8"/>
<comment type="caution">
    <text evidence="1">The sequence shown here is derived from an EMBL/GenBank/DDBJ whole genome shotgun (WGS) entry which is preliminary data.</text>
</comment>
<sequence length="115" mass="13169">MSFVSLRGLWKHSGDVSEMMCDLLDPFKITMDPYLVPFGLLRSVLRRYCPSVNILVPHGLNVYHYIKKFWKQITNIYTKGSCKLLVNGLSADSTIIAFCSAPHGFTRYSSRNEDF</sequence>
<organism evidence="1 2">
    <name type="scientific">Mikania micrantha</name>
    <name type="common">bitter vine</name>
    <dbReference type="NCBI Taxonomy" id="192012"/>
    <lineage>
        <taxon>Eukaryota</taxon>
        <taxon>Viridiplantae</taxon>
        <taxon>Streptophyta</taxon>
        <taxon>Embryophyta</taxon>
        <taxon>Tracheophyta</taxon>
        <taxon>Spermatophyta</taxon>
        <taxon>Magnoliopsida</taxon>
        <taxon>eudicotyledons</taxon>
        <taxon>Gunneridae</taxon>
        <taxon>Pentapetalae</taxon>
        <taxon>asterids</taxon>
        <taxon>campanulids</taxon>
        <taxon>Asterales</taxon>
        <taxon>Asteraceae</taxon>
        <taxon>Asteroideae</taxon>
        <taxon>Heliantheae alliance</taxon>
        <taxon>Eupatorieae</taxon>
        <taxon>Mikania</taxon>
    </lineage>
</organism>
<evidence type="ECO:0000313" key="1">
    <source>
        <dbReference type="EMBL" id="KAD7117124.1"/>
    </source>
</evidence>
<dbReference type="EMBL" id="SZYD01000002">
    <property type="protein sequence ID" value="KAD7117124.1"/>
    <property type="molecule type" value="Genomic_DNA"/>
</dbReference>
<name>A0A5N6PUD8_9ASTR</name>
<evidence type="ECO:0000313" key="2">
    <source>
        <dbReference type="Proteomes" id="UP000326396"/>
    </source>
</evidence>
<proteinExistence type="predicted"/>
<accession>A0A5N6PUD8</accession>
<dbReference type="Proteomes" id="UP000326396">
    <property type="component" value="Linkage Group LG10"/>
</dbReference>
<reference evidence="1 2" key="1">
    <citation type="submission" date="2019-05" db="EMBL/GenBank/DDBJ databases">
        <title>Mikania micrantha, genome provides insights into the molecular mechanism of rapid growth.</title>
        <authorList>
            <person name="Liu B."/>
        </authorList>
    </citation>
    <scope>NUCLEOTIDE SEQUENCE [LARGE SCALE GENOMIC DNA]</scope>
    <source>
        <strain evidence="1">NLD-2019</strain>
        <tissue evidence="1">Leaf</tissue>
    </source>
</reference>
<protein>
    <submittedName>
        <fullName evidence="1">Uncharacterized protein</fullName>
    </submittedName>
</protein>
<gene>
    <name evidence="1" type="ORF">E3N88_04392</name>
</gene>